<evidence type="ECO:0000259" key="1">
    <source>
        <dbReference type="PROSITE" id="PS50966"/>
    </source>
</evidence>
<dbReference type="PROSITE" id="PS50966">
    <property type="entry name" value="ZF_SWIM"/>
    <property type="match status" value="1"/>
</dbReference>
<reference evidence="2" key="1">
    <citation type="submission" date="2020-05" db="EMBL/GenBank/DDBJ databases">
        <authorList>
            <person name="Chiriac C."/>
            <person name="Salcher M."/>
            <person name="Ghai R."/>
            <person name="Kavagutti S V."/>
        </authorList>
    </citation>
    <scope>NUCLEOTIDE SEQUENCE</scope>
</reference>
<evidence type="ECO:0000313" key="2">
    <source>
        <dbReference type="EMBL" id="CAB4740858.1"/>
    </source>
</evidence>
<gene>
    <name evidence="2" type="ORF">UFOPK2786_00766</name>
</gene>
<feature type="domain" description="SWIM-type" evidence="1">
    <location>
        <begin position="144"/>
        <end position="175"/>
    </location>
</feature>
<name>A0A6J6T1K4_9ZZZZ</name>
<dbReference type="Pfam" id="PF04434">
    <property type="entry name" value="SWIM"/>
    <property type="match status" value="1"/>
</dbReference>
<organism evidence="2">
    <name type="scientific">freshwater metagenome</name>
    <dbReference type="NCBI Taxonomy" id="449393"/>
    <lineage>
        <taxon>unclassified sequences</taxon>
        <taxon>metagenomes</taxon>
        <taxon>ecological metagenomes</taxon>
    </lineage>
</organism>
<protein>
    <submittedName>
        <fullName evidence="2">Unannotated protein</fullName>
    </submittedName>
</protein>
<dbReference type="EMBL" id="CAEZYW010000099">
    <property type="protein sequence ID" value="CAB4740858.1"/>
    <property type="molecule type" value="Genomic_DNA"/>
</dbReference>
<sequence length="277" mass="30377">MTSRNRQWDSPWPSFPVSAPIRVEGGLAARSRRGAIATTWWSKRFIEVLESFGLGSRLQRGRGYARAGQVLTLDVSAGLIAAQVQGSRRVPYLVTLDTTPPNDRQWRVVDAALRSRVGLAAHLLAGDVPAELEDVFAQAKAPLFPVHWRDLKARCSCPDSANPCKHIAAVLYLFAERLEDDPWLLLQWRGRTQDEVLAALGLAGRNADDDPTLPPWWPLRPGEPLASHPVRALDGATGPADPPDGVLARLDDVPAVAWKAPITDALRPFYDAVAEPR</sequence>
<dbReference type="PANTHER" id="PTHR38133:SF1">
    <property type="entry name" value="SLR1429 PROTEIN"/>
    <property type="match status" value="1"/>
</dbReference>
<accession>A0A6J6T1K4</accession>
<proteinExistence type="predicted"/>
<dbReference type="GO" id="GO:0008270">
    <property type="term" value="F:zinc ion binding"/>
    <property type="evidence" value="ECO:0007669"/>
    <property type="project" value="InterPro"/>
</dbReference>
<dbReference type="InterPro" id="IPR007527">
    <property type="entry name" value="Znf_SWIM"/>
</dbReference>
<dbReference type="AlphaFoldDB" id="A0A6J6T1K4"/>
<dbReference type="PANTHER" id="PTHR38133">
    <property type="entry name" value="SLR1429 PROTEIN"/>
    <property type="match status" value="1"/>
</dbReference>